<name>A0ABM1QHG2_CAMSA</name>
<dbReference type="InterPro" id="IPR043502">
    <property type="entry name" value="DNA/RNA_pol_sf"/>
</dbReference>
<dbReference type="Proteomes" id="UP000694864">
    <property type="component" value="Chromosome 10"/>
</dbReference>
<dbReference type="Pfam" id="PF07727">
    <property type="entry name" value="RVT_2"/>
    <property type="match status" value="1"/>
</dbReference>
<accession>A0ABM1QHG2</accession>
<organism evidence="2 3">
    <name type="scientific">Camelina sativa</name>
    <name type="common">False flax</name>
    <name type="synonym">Myagrum sativum</name>
    <dbReference type="NCBI Taxonomy" id="90675"/>
    <lineage>
        <taxon>Eukaryota</taxon>
        <taxon>Viridiplantae</taxon>
        <taxon>Streptophyta</taxon>
        <taxon>Embryophyta</taxon>
        <taxon>Tracheophyta</taxon>
        <taxon>Spermatophyta</taxon>
        <taxon>Magnoliopsida</taxon>
        <taxon>eudicotyledons</taxon>
        <taxon>Gunneridae</taxon>
        <taxon>Pentapetalae</taxon>
        <taxon>rosids</taxon>
        <taxon>malvids</taxon>
        <taxon>Brassicales</taxon>
        <taxon>Brassicaceae</taxon>
        <taxon>Camelineae</taxon>
        <taxon>Camelina</taxon>
    </lineage>
</organism>
<dbReference type="SUPFAM" id="SSF56672">
    <property type="entry name" value="DNA/RNA polymerases"/>
    <property type="match status" value="1"/>
</dbReference>
<reference evidence="2" key="1">
    <citation type="journal article" date="2014" name="Nat. Commun.">
        <title>The emerging biofuel crop Camelina sativa retains a highly undifferentiated hexaploid genome structure.</title>
        <authorList>
            <person name="Kagale S."/>
            <person name="Koh C."/>
            <person name="Nixon J."/>
            <person name="Bollina V."/>
            <person name="Clarke W.E."/>
            <person name="Tuteja R."/>
            <person name="Spillane C."/>
            <person name="Robinson S.J."/>
            <person name="Links M.G."/>
            <person name="Clarke C."/>
            <person name="Higgins E.E."/>
            <person name="Huebert T."/>
            <person name="Sharpe A.G."/>
            <person name="Parkin I.A."/>
        </authorList>
    </citation>
    <scope>NUCLEOTIDE SEQUENCE [LARGE SCALE GENOMIC DNA]</scope>
    <source>
        <strain evidence="2">cv. DH55</strain>
    </source>
</reference>
<evidence type="ECO:0000259" key="1">
    <source>
        <dbReference type="Pfam" id="PF07727"/>
    </source>
</evidence>
<dbReference type="CDD" id="cd09272">
    <property type="entry name" value="RNase_HI_RT_Ty1"/>
    <property type="match status" value="1"/>
</dbReference>
<sequence>MSHLAPSSSRKIRSVWVSVTRVPRTLKEEIYVSQPPDFVDKDNPQYVCKLNKALYGLKQAPRAWYQELKTFLQTSGFKNSLANTSLFIYHNGNDYIYVLVYVDDIIITGVPSLVQAFQFALAQRFSLKKLGPLSYFLGIEATRSSRDMHLMQRKYIIDLPTKTRMLDAKPVATPMVTSPNLTIDSSTPLSDAKEYRAVIGSLQYLSFTWPNIAFVVNRLSQFMHQPTDKHWQAAQHVLHYLAGTKSHGIFLCSDATLTIHAFSDADWGRAHNTYTSTNAYIVYFGASTISWSSKKQRSVSRSSTEAEYRAVANAASELRWICSLLSEMGIVLLVAPVPYCDNVGATYLYANTIFHTRMKHRVIDYHFVREFI</sequence>
<dbReference type="InterPro" id="IPR013103">
    <property type="entry name" value="RVT_2"/>
</dbReference>
<reference evidence="3" key="2">
    <citation type="submission" date="2025-08" db="UniProtKB">
        <authorList>
            <consortium name="RefSeq"/>
        </authorList>
    </citation>
    <scope>IDENTIFICATION</scope>
    <source>
        <tissue evidence="3">Leaf</tissue>
    </source>
</reference>
<dbReference type="GeneID" id="109126803"/>
<gene>
    <name evidence="3" type="primary">LOC109126803</name>
</gene>
<dbReference type="RefSeq" id="XP_019086200.1">
    <property type="nucleotide sequence ID" value="XM_019230655.1"/>
</dbReference>
<evidence type="ECO:0000313" key="2">
    <source>
        <dbReference type="Proteomes" id="UP000694864"/>
    </source>
</evidence>
<feature type="domain" description="Reverse transcriptase Ty1/copia-type" evidence="1">
    <location>
        <begin position="7"/>
        <end position="176"/>
    </location>
</feature>
<keyword evidence="2" id="KW-1185">Reference proteome</keyword>
<dbReference type="PANTHER" id="PTHR11439">
    <property type="entry name" value="GAG-POL-RELATED RETROTRANSPOSON"/>
    <property type="match status" value="1"/>
</dbReference>
<evidence type="ECO:0000313" key="3">
    <source>
        <dbReference type="RefSeq" id="XP_019086200.1"/>
    </source>
</evidence>
<dbReference type="PANTHER" id="PTHR11439:SF463">
    <property type="entry name" value="REVERSE TRANSCRIPTASE TY1_COPIA-TYPE DOMAIN-CONTAINING PROTEIN"/>
    <property type="match status" value="1"/>
</dbReference>
<protein>
    <submittedName>
        <fullName evidence="3">Uncharacterized protein LOC109126803</fullName>
    </submittedName>
</protein>
<proteinExistence type="predicted"/>